<dbReference type="AlphaFoldDB" id="A0A431UE72"/>
<accession>A0A431UE72</accession>
<protein>
    <submittedName>
        <fullName evidence="1">Uncharacterized protein</fullName>
    </submittedName>
</protein>
<dbReference type="Proteomes" id="UP000271705">
    <property type="component" value="Unassembled WGS sequence"/>
</dbReference>
<dbReference type="EMBL" id="RXLZ01000042">
    <property type="protein sequence ID" value="RTQ87763.1"/>
    <property type="molecule type" value="Genomic_DNA"/>
</dbReference>
<sequence>MASIVGVLVLLLVLAVLFNIASSREKVIRELGEQSAQQGRDIAALRQVMDAVADRVLLSREQRRVKWFDELPPFVLDDFKALSAGSERELIMACGGGDDAEVMGLHYRHERLEFRTDGEKDAVAYGVARPWATIEDRPVKIYLNQYALTSKIVGLDRDGFVKLAPYKARLPE</sequence>
<organism evidence="1 2">
    <name type="scientific">Stenotrophomonas maltophilia</name>
    <name type="common">Pseudomonas maltophilia</name>
    <name type="synonym">Xanthomonas maltophilia</name>
    <dbReference type="NCBI Taxonomy" id="40324"/>
    <lineage>
        <taxon>Bacteria</taxon>
        <taxon>Pseudomonadati</taxon>
        <taxon>Pseudomonadota</taxon>
        <taxon>Gammaproteobacteria</taxon>
        <taxon>Lysobacterales</taxon>
        <taxon>Lysobacteraceae</taxon>
        <taxon>Stenotrophomonas</taxon>
        <taxon>Stenotrophomonas maltophilia group</taxon>
    </lineage>
</organism>
<gene>
    <name evidence="1" type="ORF">EKL94_14610</name>
</gene>
<evidence type="ECO:0000313" key="1">
    <source>
        <dbReference type="EMBL" id="RTQ87763.1"/>
    </source>
</evidence>
<evidence type="ECO:0000313" key="2">
    <source>
        <dbReference type="Proteomes" id="UP000271705"/>
    </source>
</evidence>
<proteinExistence type="predicted"/>
<comment type="caution">
    <text evidence="1">The sequence shown here is derived from an EMBL/GenBank/DDBJ whole genome shotgun (WGS) entry which is preliminary data.</text>
</comment>
<name>A0A431UE72_STEMA</name>
<reference evidence="1 2" key="1">
    <citation type="submission" date="2018-12" db="EMBL/GenBank/DDBJ databases">
        <authorList>
            <person name="Kartti S."/>
            <person name="Manni A."/>
            <person name="Chemao El Fihri M.W."/>
            <person name="Laamarti M."/>
            <person name="Temsamani L."/>
            <person name="El Jamali J.E."/>
            <person name="Ouadghiri M."/>
            <person name="Ibrahimi A."/>
            <person name="Filati-Maltouf A."/>
        </authorList>
    </citation>
    <scope>NUCLEOTIDE SEQUENCE [LARGE SCALE GENOMIC DNA]</scope>
    <source>
        <strain evidence="1 2">MDMC339</strain>
    </source>
</reference>